<keyword evidence="1" id="KW-0677">Repeat</keyword>
<dbReference type="PANTHER" id="PTHR47936">
    <property type="entry name" value="PPR_LONG DOMAIN-CONTAINING PROTEIN"/>
    <property type="match status" value="1"/>
</dbReference>
<evidence type="ECO:0000256" key="1">
    <source>
        <dbReference type="ARBA" id="ARBA00022737"/>
    </source>
</evidence>
<dbReference type="InterPro" id="IPR002885">
    <property type="entry name" value="PPR_rpt"/>
</dbReference>
<evidence type="ECO:0008006" key="4">
    <source>
        <dbReference type="Google" id="ProtNLM"/>
    </source>
</evidence>
<evidence type="ECO:0000313" key="2">
    <source>
        <dbReference type="EMBL" id="CAK9089346.1"/>
    </source>
</evidence>
<dbReference type="Pfam" id="PF13812">
    <property type="entry name" value="PPR_3"/>
    <property type="match status" value="1"/>
</dbReference>
<proteinExistence type="predicted"/>
<gene>
    <name evidence="2" type="ORF">CCMP2556_LOCUS43010</name>
</gene>
<name>A0ABP0QQD1_9DINO</name>
<evidence type="ECO:0000313" key="3">
    <source>
        <dbReference type="Proteomes" id="UP001642484"/>
    </source>
</evidence>
<protein>
    <recommendedName>
        <fullName evidence="4">Pentatricopeptide repeat-containing protein, chloroplastic</fullName>
    </recommendedName>
</protein>
<keyword evidence="3" id="KW-1185">Reference proteome</keyword>
<dbReference type="Proteomes" id="UP001642484">
    <property type="component" value="Unassembled WGS sequence"/>
</dbReference>
<accession>A0ABP0QQD1</accession>
<dbReference type="InterPro" id="IPR011990">
    <property type="entry name" value="TPR-like_helical_dom_sf"/>
</dbReference>
<dbReference type="Gene3D" id="1.25.40.10">
    <property type="entry name" value="Tetratricopeptide repeat domain"/>
    <property type="match status" value="3"/>
</dbReference>
<dbReference type="PANTHER" id="PTHR47936:SF1">
    <property type="entry name" value="PENTATRICOPEPTIDE REPEAT-CONTAINING PROTEIN GUN1, CHLOROPLASTIC"/>
    <property type="match status" value="1"/>
</dbReference>
<dbReference type="Pfam" id="PF01535">
    <property type="entry name" value="PPR"/>
    <property type="match status" value="2"/>
</dbReference>
<comment type="caution">
    <text evidence="2">The sequence shown here is derived from an EMBL/GenBank/DDBJ whole genome shotgun (WGS) entry which is preliminary data.</text>
</comment>
<organism evidence="2 3">
    <name type="scientific">Durusdinium trenchii</name>
    <dbReference type="NCBI Taxonomy" id="1381693"/>
    <lineage>
        <taxon>Eukaryota</taxon>
        <taxon>Sar</taxon>
        <taxon>Alveolata</taxon>
        <taxon>Dinophyceae</taxon>
        <taxon>Suessiales</taxon>
        <taxon>Symbiodiniaceae</taxon>
        <taxon>Durusdinium</taxon>
    </lineage>
</organism>
<reference evidence="2 3" key="1">
    <citation type="submission" date="2024-02" db="EMBL/GenBank/DDBJ databases">
        <authorList>
            <person name="Chen Y."/>
            <person name="Shah S."/>
            <person name="Dougan E. K."/>
            <person name="Thang M."/>
            <person name="Chan C."/>
        </authorList>
    </citation>
    <scope>NUCLEOTIDE SEQUENCE [LARGE SCALE GENOMIC DNA]</scope>
</reference>
<sequence>MVCSGVHDTVSLPSRFTRPQPTFQESCDAINACRRSAQWQGAVAWLKWQGQQERLRPNIIVHSAVVSACEKCRKWCQGVQLMADVPKMSLQCDRVIQNSVMSACQRGECWPAALLTLEALGAAANVVSCSTAMSAWLQSSHWRSAVGLLKYPNAVMYGVALSACEAGGRWQRSLGLLEQLQQEDVQANSIIYNTAISCCQAAIDGWQRAASLLVTDSEAFPDEISFNAAISACEKAGEWQWALELLSVAKSLRLASLVGYSAVASATEKGQQWVQALQLLEEATAAQLQLDVIFFSAVLSACEKCEEWQRALLIFEDIHGNLKLDLVAYNATISACEKGSRWQEALSLLQTLFLERLEADIVSYCATISACRGAPWPYAMELLTAAPQAGAFNAAASACEKGSQWVLAVHLFDQCHDGLISYNIAMSAWHRGEHWQEALALLAELRALNLALNVITYSVAIGACHVAGRWQWSLNFLRELCNNGHVANLITYNAVMCACDDRGKWQFAISLYEKSQQQDTVTKSIAVKAYATGGRRLETAAMLSELSEQGLQASWRTRFKGRSVSMLKRIRQAM</sequence>
<dbReference type="EMBL" id="CAXAMN010024707">
    <property type="protein sequence ID" value="CAK9089346.1"/>
    <property type="molecule type" value="Genomic_DNA"/>
</dbReference>